<proteinExistence type="predicted"/>
<feature type="transmembrane region" description="Helical" evidence="1">
    <location>
        <begin position="21"/>
        <end position="40"/>
    </location>
</feature>
<keyword evidence="1" id="KW-0812">Transmembrane</keyword>
<organism evidence="2">
    <name type="scientific">marine sediment metagenome</name>
    <dbReference type="NCBI Taxonomy" id="412755"/>
    <lineage>
        <taxon>unclassified sequences</taxon>
        <taxon>metagenomes</taxon>
        <taxon>ecological metagenomes</taxon>
    </lineage>
</organism>
<dbReference type="EMBL" id="BARU01026090">
    <property type="protein sequence ID" value="GAH74002.1"/>
    <property type="molecule type" value="Genomic_DNA"/>
</dbReference>
<evidence type="ECO:0000256" key="1">
    <source>
        <dbReference type="SAM" id="Phobius"/>
    </source>
</evidence>
<comment type="caution">
    <text evidence="2">The sequence shown here is derived from an EMBL/GenBank/DDBJ whole genome shotgun (WGS) entry which is preliminary data.</text>
</comment>
<keyword evidence="1" id="KW-0472">Membrane</keyword>
<accession>X1HX37</accession>
<evidence type="ECO:0000313" key="2">
    <source>
        <dbReference type="EMBL" id="GAH74002.1"/>
    </source>
</evidence>
<dbReference type="AlphaFoldDB" id="X1HX37"/>
<protein>
    <submittedName>
        <fullName evidence="2">Uncharacterized protein</fullName>
    </submittedName>
</protein>
<reference evidence="2" key="1">
    <citation type="journal article" date="2014" name="Front. Microbiol.">
        <title>High frequency of phylogenetically diverse reductive dehalogenase-homologous genes in deep subseafloor sedimentary metagenomes.</title>
        <authorList>
            <person name="Kawai M."/>
            <person name="Futagami T."/>
            <person name="Toyoda A."/>
            <person name="Takaki Y."/>
            <person name="Nishi S."/>
            <person name="Hori S."/>
            <person name="Arai W."/>
            <person name="Tsubouchi T."/>
            <person name="Morono Y."/>
            <person name="Uchiyama I."/>
            <person name="Ito T."/>
            <person name="Fujiyama A."/>
            <person name="Inagaki F."/>
            <person name="Takami H."/>
        </authorList>
    </citation>
    <scope>NUCLEOTIDE SEQUENCE</scope>
    <source>
        <strain evidence="2">Expedition CK06-06</strain>
    </source>
</reference>
<sequence>MKANQSIIKGIKEDKAAYTKVVGGLVALLLTIIVGVLVFWEVNDSITLSSDTANTSRDETTSMASTVFSLLPIVALVIVASIILAVVLGFGGGGKSGM</sequence>
<keyword evidence="1" id="KW-1133">Transmembrane helix</keyword>
<name>X1HX37_9ZZZZ</name>
<gene>
    <name evidence="2" type="ORF">S03H2_41957</name>
</gene>
<feature type="transmembrane region" description="Helical" evidence="1">
    <location>
        <begin position="67"/>
        <end position="90"/>
    </location>
</feature>